<dbReference type="EMBL" id="VDFR01000132">
    <property type="protein sequence ID" value="TNC36597.1"/>
    <property type="molecule type" value="Genomic_DNA"/>
</dbReference>
<evidence type="ECO:0000256" key="7">
    <source>
        <dbReference type="ARBA" id="ARBA00031828"/>
    </source>
</evidence>
<dbReference type="InterPro" id="IPR001173">
    <property type="entry name" value="Glyco_trans_2-like"/>
</dbReference>
<dbReference type="PANTHER" id="PTHR42891">
    <property type="entry name" value="D-GLYCERO-BETA-D-MANNO-HEPTOSE-1,7-BISPHOSPHATE 7-PHOSPHATASE"/>
    <property type="match status" value="1"/>
</dbReference>
<comment type="caution">
    <text evidence="9">The sequence shown here is derived from an EMBL/GenBank/DDBJ whole genome shotgun (WGS) entry which is preliminary data.</text>
</comment>
<dbReference type="OrthoDB" id="9781367at2"/>
<evidence type="ECO:0000313" key="11">
    <source>
        <dbReference type="Proteomes" id="UP000306740"/>
    </source>
</evidence>
<dbReference type="NCBIfam" id="TIGR01662">
    <property type="entry name" value="HAD-SF-IIIA"/>
    <property type="match status" value="1"/>
</dbReference>
<reference evidence="9 11" key="1">
    <citation type="submission" date="2019-05" db="EMBL/GenBank/DDBJ databases">
        <title>Mumia sp. nov., isolated from the intestinal contents of plateau pika (Ochotona curzoniae) in the Qinghai-Tibet plateau of China.</title>
        <authorList>
            <person name="Tian Z."/>
        </authorList>
    </citation>
    <scope>NUCLEOTIDE SEQUENCE [LARGE SCALE GENOMIC DNA]</scope>
    <source>
        <strain evidence="11">527</strain>
        <strain evidence="9">Z527</strain>
    </source>
</reference>
<evidence type="ECO:0000256" key="1">
    <source>
        <dbReference type="ARBA" id="ARBA00004496"/>
    </source>
</evidence>
<dbReference type="NCBIfam" id="TIGR01656">
    <property type="entry name" value="Histidinol-ppas"/>
    <property type="match status" value="1"/>
</dbReference>
<evidence type="ECO:0000256" key="6">
    <source>
        <dbReference type="ARBA" id="ARBA00023277"/>
    </source>
</evidence>
<dbReference type="AlphaFoldDB" id="A0A5C4MD44"/>
<keyword evidence="5 9" id="KW-0378">Hydrolase</keyword>
<dbReference type="SUPFAM" id="SSF53448">
    <property type="entry name" value="Nucleotide-diphospho-sugar transferases"/>
    <property type="match status" value="1"/>
</dbReference>
<dbReference type="EMBL" id="VDFR01000057">
    <property type="protein sequence ID" value="TNC46350.1"/>
    <property type="molecule type" value="Genomic_DNA"/>
</dbReference>
<organism evidence="9 11">
    <name type="scientific">Mumia zhuanghuii</name>
    <dbReference type="NCBI Taxonomy" id="2585211"/>
    <lineage>
        <taxon>Bacteria</taxon>
        <taxon>Bacillati</taxon>
        <taxon>Actinomycetota</taxon>
        <taxon>Actinomycetes</taxon>
        <taxon>Propionibacteriales</taxon>
        <taxon>Nocardioidaceae</taxon>
        <taxon>Mumia</taxon>
    </lineage>
</organism>
<sequence>MSGTVLTTVVVPTVGRASLSRVLAAVRPRAGWSVADVVVVDDRPDDDGPDDDGDARPGLAVGDDVRVVRSYGRGPAGARNVGIRAARTPWVSFLDDDVEPELDWLAHLAADLAEAPPDVAGIQGRVVVPLTTERRPDDFARSTAGLATARWITADMTYRRAALLSAGGFDERFPRAYREDADLALRVQRNGARLVRGRRTVVHPVRAESDGISVRQQRGNADDRLMDALHGPQWRARADAPRGRISRHVAVTACAVAAGAGLLTRRRRVGTLALAAWAAGTTDLFLHRWLPGSRSAAETRRMAWTSAVIPVAATWHSAQGWWRHRRAAPWPEQRWLVLFDRDGTLVHDVPYNADPEKVDPVDGAAEALAVLRGGGAYVGVVTNQSGVGRGLLTHDEVDAVNARVDELLGPFDVWKVCPHAPDDGCDCRKPGPAMVRDACGELGVPEERCVVIGDIGADVDAARAAGATGILVPTAVTRPEEVTAAAFVRADLQSSVASVLAWMGQGEPR</sequence>
<dbReference type="InterPro" id="IPR023214">
    <property type="entry name" value="HAD_sf"/>
</dbReference>
<keyword evidence="3" id="KW-0963">Cytoplasm</keyword>
<comment type="subcellular location">
    <subcellularLocation>
        <location evidence="1">Cytoplasm</location>
    </subcellularLocation>
</comment>
<dbReference type="InterPro" id="IPR036412">
    <property type="entry name" value="HAD-like_sf"/>
</dbReference>
<evidence type="ECO:0000313" key="10">
    <source>
        <dbReference type="EMBL" id="TNC46350.1"/>
    </source>
</evidence>
<comment type="similarity">
    <text evidence="2">Belongs to the GmhB family.</text>
</comment>
<dbReference type="PANTHER" id="PTHR42891:SF1">
    <property type="entry name" value="D-GLYCERO-BETA-D-MANNO-HEPTOSE-1,7-BISPHOSPHATE 7-PHOSPHATASE"/>
    <property type="match status" value="1"/>
</dbReference>
<name>A0A5C4MD44_9ACTN</name>
<evidence type="ECO:0000256" key="5">
    <source>
        <dbReference type="ARBA" id="ARBA00022801"/>
    </source>
</evidence>
<evidence type="ECO:0000313" key="9">
    <source>
        <dbReference type="EMBL" id="TNC36597.1"/>
    </source>
</evidence>
<dbReference type="Pfam" id="PF00535">
    <property type="entry name" value="Glycos_transf_2"/>
    <property type="match status" value="1"/>
</dbReference>
<dbReference type="GO" id="GO:0005975">
    <property type="term" value="P:carbohydrate metabolic process"/>
    <property type="evidence" value="ECO:0007669"/>
    <property type="project" value="InterPro"/>
</dbReference>
<protein>
    <recommendedName>
        <fullName evidence="7">D,D-heptose 1,7-bisphosphate phosphatase</fullName>
    </recommendedName>
</protein>
<dbReference type="InterPro" id="IPR029044">
    <property type="entry name" value="Nucleotide-diphossugar_trans"/>
</dbReference>
<dbReference type="GO" id="GO:0046872">
    <property type="term" value="F:metal ion binding"/>
    <property type="evidence" value="ECO:0007669"/>
    <property type="project" value="UniProtKB-KW"/>
</dbReference>
<evidence type="ECO:0000256" key="3">
    <source>
        <dbReference type="ARBA" id="ARBA00022490"/>
    </source>
</evidence>
<accession>A0A5C4MD44</accession>
<dbReference type="InterPro" id="IPR004446">
    <property type="entry name" value="Heptose_bisP_phosphatase"/>
</dbReference>
<evidence type="ECO:0000256" key="4">
    <source>
        <dbReference type="ARBA" id="ARBA00022723"/>
    </source>
</evidence>
<keyword evidence="6" id="KW-0119">Carbohydrate metabolism</keyword>
<dbReference type="Gene3D" id="3.40.50.1000">
    <property type="entry name" value="HAD superfamily/HAD-like"/>
    <property type="match status" value="1"/>
</dbReference>
<feature type="domain" description="Glycosyltransferase 2-like" evidence="8">
    <location>
        <begin position="8"/>
        <end position="140"/>
    </location>
</feature>
<dbReference type="Proteomes" id="UP000306740">
    <property type="component" value="Unassembled WGS sequence"/>
</dbReference>
<evidence type="ECO:0000259" key="8">
    <source>
        <dbReference type="Pfam" id="PF00535"/>
    </source>
</evidence>
<keyword evidence="4" id="KW-0479">Metal-binding</keyword>
<dbReference type="InterPro" id="IPR006549">
    <property type="entry name" value="HAD-SF_hydro_IIIA"/>
</dbReference>
<dbReference type="Pfam" id="PF13242">
    <property type="entry name" value="Hydrolase_like"/>
    <property type="match status" value="1"/>
</dbReference>
<dbReference type="InterPro" id="IPR006543">
    <property type="entry name" value="Histidinol-phos"/>
</dbReference>
<dbReference type="CDD" id="cd07503">
    <property type="entry name" value="HAD_HisB-N"/>
    <property type="match status" value="1"/>
</dbReference>
<dbReference type="GO" id="GO:0005737">
    <property type="term" value="C:cytoplasm"/>
    <property type="evidence" value="ECO:0007669"/>
    <property type="project" value="UniProtKB-SubCell"/>
</dbReference>
<proteinExistence type="inferred from homology"/>
<dbReference type="GO" id="GO:0016791">
    <property type="term" value="F:phosphatase activity"/>
    <property type="evidence" value="ECO:0007669"/>
    <property type="project" value="InterPro"/>
</dbReference>
<dbReference type="RefSeq" id="WP_139105988.1">
    <property type="nucleotide sequence ID" value="NZ_VDFR01000057.1"/>
</dbReference>
<gene>
    <name evidence="10" type="ORF">FHE65_13045</name>
    <name evidence="9" type="ORF">FHE65_25870</name>
</gene>
<dbReference type="Gene3D" id="3.90.550.10">
    <property type="entry name" value="Spore Coat Polysaccharide Biosynthesis Protein SpsA, Chain A"/>
    <property type="match status" value="1"/>
</dbReference>
<evidence type="ECO:0000256" key="2">
    <source>
        <dbReference type="ARBA" id="ARBA00005628"/>
    </source>
</evidence>
<dbReference type="SUPFAM" id="SSF56784">
    <property type="entry name" value="HAD-like"/>
    <property type="match status" value="1"/>
</dbReference>